<dbReference type="GO" id="GO:0003713">
    <property type="term" value="F:transcription coactivator activity"/>
    <property type="evidence" value="ECO:0007669"/>
    <property type="project" value="TreeGrafter"/>
</dbReference>
<reference evidence="5 6" key="1">
    <citation type="journal article" date="2020" name="G3 (Bethesda)">
        <title>Genetic Underpinnings of Host Manipulation by Ophiocordyceps as Revealed by Comparative Transcriptomics.</title>
        <authorList>
            <person name="Will I."/>
            <person name="Das B."/>
            <person name="Trinh T."/>
            <person name="Brachmann A."/>
            <person name="Ohm R.A."/>
            <person name="de Bekker C."/>
        </authorList>
    </citation>
    <scope>NUCLEOTIDE SEQUENCE [LARGE SCALE GENOMIC DNA]</scope>
    <source>
        <strain evidence="5 6">EC05</strain>
    </source>
</reference>
<evidence type="ECO:0000256" key="2">
    <source>
        <dbReference type="ARBA" id="ARBA00023015"/>
    </source>
</evidence>
<dbReference type="GO" id="GO:0000124">
    <property type="term" value="C:SAGA complex"/>
    <property type="evidence" value="ECO:0007669"/>
    <property type="project" value="TreeGrafter"/>
</dbReference>
<comment type="subcellular location">
    <subcellularLocation>
        <location evidence="1">Nucleus</location>
    </subcellularLocation>
</comment>
<dbReference type="InterPro" id="IPR024738">
    <property type="entry name" value="Hfi1/Tada1"/>
</dbReference>
<dbReference type="PANTHER" id="PTHR21277:SF5">
    <property type="entry name" value="TRANSCRIPTIONAL ADAPTER 1"/>
    <property type="match status" value="1"/>
</dbReference>
<evidence type="ECO:0000313" key="5">
    <source>
        <dbReference type="EMBL" id="KAF4595346.1"/>
    </source>
</evidence>
<dbReference type="PANTHER" id="PTHR21277">
    <property type="entry name" value="TRANSCRIPTIONAL ADAPTER 1"/>
    <property type="match status" value="1"/>
</dbReference>
<comment type="caution">
    <text evidence="5">The sequence shown here is derived from an EMBL/GenBank/DDBJ whole genome shotgun (WGS) entry which is preliminary data.</text>
</comment>
<proteinExistence type="predicted"/>
<keyword evidence="4" id="KW-0539">Nucleus</keyword>
<organism evidence="5 6">
    <name type="scientific">Ophiocordyceps camponoti-floridani</name>
    <dbReference type="NCBI Taxonomy" id="2030778"/>
    <lineage>
        <taxon>Eukaryota</taxon>
        <taxon>Fungi</taxon>
        <taxon>Dikarya</taxon>
        <taxon>Ascomycota</taxon>
        <taxon>Pezizomycotina</taxon>
        <taxon>Sordariomycetes</taxon>
        <taxon>Hypocreomycetidae</taxon>
        <taxon>Hypocreales</taxon>
        <taxon>Ophiocordycipitaceae</taxon>
        <taxon>Ophiocordyceps</taxon>
    </lineage>
</organism>
<evidence type="ECO:0000256" key="4">
    <source>
        <dbReference type="ARBA" id="ARBA00023242"/>
    </source>
</evidence>
<dbReference type="GO" id="GO:0006357">
    <property type="term" value="P:regulation of transcription by RNA polymerase II"/>
    <property type="evidence" value="ECO:0007669"/>
    <property type="project" value="TreeGrafter"/>
</dbReference>
<dbReference type="EMBL" id="JAACLJ010000001">
    <property type="protein sequence ID" value="KAF4595346.1"/>
    <property type="molecule type" value="Genomic_DNA"/>
</dbReference>
<evidence type="ECO:0000313" key="6">
    <source>
        <dbReference type="Proteomes" id="UP000562929"/>
    </source>
</evidence>
<dbReference type="Pfam" id="PF12767">
    <property type="entry name" value="SAGA-Tad1"/>
    <property type="match status" value="1"/>
</dbReference>
<keyword evidence="3" id="KW-0804">Transcription</keyword>
<evidence type="ECO:0000256" key="3">
    <source>
        <dbReference type="ARBA" id="ARBA00023163"/>
    </source>
</evidence>
<dbReference type="AlphaFoldDB" id="A0A8H4QD56"/>
<dbReference type="Proteomes" id="UP000562929">
    <property type="component" value="Unassembled WGS sequence"/>
</dbReference>
<accession>A0A8H4QD56</accession>
<gene>
    <name evidence="5" type="ORF">GQ602_000959</name>
</gene>
<sequence>MPDIDPAALSRPVITLSTPILSNKTLSINSAGNFRPIKASQIIPARIDLEPVYGPLKAAIGGEQWLIYKEATAEFLTGRLSQAEFSDRMDPLLGGDNGEKDRLHNLLVAALLGNVTREMPDQGIAPWVSANDKPVAPVASKPVTGDAAERRLKGDVMQLPARDRRRIKDLVQMDFDPHDALANAFMDSHRKPNSVPEPPSSAVGSINKMNFDLEIRKRFAQPLAVESGEFPDVGLVTARMLPMCYEAGLVGGHAADAPQLMGVATETFIKEILTQLFSRTRSNGPGDSGSAGLGIGTTWIQTRKYQRQLRLEEEAAQRGELSRDKNGLLPVEAKAAADRPQLGMADLRLSLELADSGMAQFPALRTQVLLGYRDGELENWDDYTYIGGKRPEPVESGGMGRQEQPGALNGHVEAMDIDGGDGWWEGAERQDVDMLDGILDSCLAVGS</sequence>
<evidence type="ECO:0000256" key="1">
    <source>
        <dbReference type="ARBA" id="ARBA00004123"/>
    </source>
</evidence>
<keyword evidence="2" id="KW-0805">Transcription regulation</keyword>
<keyword evidence="6" id="KW-1185">Reference proteome</keyword>
<name>A0A8H4QD56_9HYPO</name>
<dbReference type="OrthoDB" id="10264870at2759"/>
<protein>
    <submittedName>
        <fullName evidence="5">cAMP-dependent protein kinase regulatory subunit</fullName>
    </submittedName>
</protein>
<dbReference type="GO" id="GO:0005634">
    <property type="term" value="C:nucleus"/>
    <property type="evidence" value="ECO:0007669"/>
    <property type="project" value="UniProtKB-SubCell"/>
</dbReference>